<dbReference type="Pfam" id="PF01547">
    <property type="entry name" value="SBP_bac_1"/>
    <property type="match status" value="1"/>
</dbReference>
<dbReference type="AlphaFoldDB" id="F8FP00"/>
<dbReference type="HOGENOM" id="CLU_031285_2_3_9"/>
<feature type="chain" id="PRO_5039723889" evidence="1">
    <location>
        <begin position="22"/>
        <end position="428"/>
    </location>
</feature>
<reference evidence="3" key="1">
    <citation type="submission" date="2011-06" db="EMBL/GenBank/DDBJ databases">
        <title>Complete genome sequence of Paenibacillus mucilaginosus KNP414.</title>
        <authorList>
            <person name="Wang J."/>
            <person name="Hu S."/>
            <person name="Hu X."/>
            <person name="Zhang B."/>
            <person name="Dong D."/>
            <person name="Zhang S."/>
            <person name="Zhao K."/>
            <person name="Wu D."/>
        </authorList>
    </citation>
    <scope>NUCLEOTIDE SEQUENCE [LARGE SCALE GENOMIC DNA]</scope>
    <source>
        <strain evidence="3">KNP414</strain>
    </source>
</reference>
<dbReference type="RefSeq" id="WP_013920920.1">
    <property type="nucleotide sequence ID" value="NC_015690.1"/>
</dbReference>
<dbReference type="Gene3D" id="3.40.190.10">
    <property type="entry name" value="Periplasmic binding protein-like II"/>
    <property type="match status" value="1"/>
</dbReference>
<dbReference type="InterPro" id="IPR006059">
    <property type="entry name" value="SBP"/>
</dbReference>
<dbReference type="SUPFAM" id="SSF53850">
    <property type="entry name" value="Periplasmic binding protein-like II"/>
    <property type="match status" value="1"/>
</dbReference>
<keyword evidence="1" id="KW-0732">Signal</keyword>
<gene>
    <name evidence="2" type="ordered locus">KNP414_07269</name>
</gene>
<name>F8FP00_PAEMK</name>
<dbReference type="EMBL" id="CP002869">
    <property type="protein sequence ID" value="AEI45779.1"/>
    <property type="molecule type" value="Genomic_DNA"/>
</dbReference>
<evidence type="ECO:0000256" key="1">
    <source>
        <dbReference type="SAM" id="SignalP"/>
    </source>
</evidence>
<dbReference type="PANTHER" id="PTHR43649">
    <property type="entry name" value="ARABINOSE-BINDING PROTEIN-RELATED"/>
    <property type="match status" value="1"/>
</dbReference>
<dbReference type="PROSITE" id="PS51257">
    <property type="entry name" value="PROKAR_LIPOPROTEIN"/>
    <property type="match status" value="1"/>
</dbReference>
<feature type="signal peptide" evidence="1">
    <location>
        <begin position="1"/>
        <end position="21"/>
    </location>
</feature>
<proteinExistence type="predicted"/>
<organism evidence="2 3">
    <name type="scientific">Paenibacillus mucilaginosus (strain KNP414)</name>
    <dbReference type="NCBI Taxonomy" id="1036673"/>
    <lineage>
        <taxon>Bacteria</taxon>
        <taxon>Bacillati</taxon>
        <taxon>Bacillota</taxon>
        <taxon>Bacilli</taxon>
        <taxon>Bacillales</taxon>
        <taxon>Paenibacillaceae</taxon>
        <taxon>Paenibacillus</taxon>
    </lineage>
</organism>
<dbReference type="KEGG" id="pms:KNP414_07269"/>
<dbReference type="PANTHER" id="PTHR43649:SF12">
    <property type="entry name" value="DIACETYLCHITOBIOSE BINDING PROTEIN DASA"/>
    <property type="match status" value="1"/>
</dbReference>
<dbReference type="Proteomes" id="UP000006620">
    <property type="component" value="Chromosome"/>
</dbReference>
<evidence type="ECO:0000313" key="3">
    <source>
        <dbReference type="Proteomes" id="UP000006620"/>
    </source>
</evidence>
<dbReference type="PATRIC" id="fig|1036673.3.peg.6783"/>
<evidence type="ECO:0000313" key="2">
    <source>
        <dbReference type="EMBL" id="AEI45779.1"/>
    </source>
</evidence>
<dbReference type="InterPro" id="IPR050490">
    <property type="entry name" value="Bact_solute-bd_prot1"/>
</dbReference>
<accession>F8FP00</accession>
<protein>
    <submittedName>
        <fullName evidence="2">Extracellular solute-binding protein family 1</fullName>
    </submittedName>
</protein>
<sequence length="428" mass="48012">MTRRNRTAALAVLTLVTLLTASCGGAVQDSAAMLPKAAPLERAYRSVSTAKQLTIWTYYNITKDVERFRSEHPDVQVNVATFANGSYVEAYLNGLAGGSPPDILLLDNRDIGAFNTIDGLEDLLQPPYGGQSYKAAIPGNVWKLYSSFDRERMISLPIELPTAATYYRRDLIESLGLPGDPAELGVYLENPEHWLELARKLKAQDRYIFQWEAEPVEVAAMQGNYLQEDLNFARNKPVYQQALEVAKTVHREGLALRSSVQTDPGQEALRSGRLAMVYLGRWGADSLERWAPETKGLWSVTRLPMNLYGWNGGSSLAISSRSQSKELAWAFARMTTQLGVPRPDSGFLDMSPFDVLYTYGQTFVERQTPSPFDRKLEELWTESVTDILENGTHSGSGLRFIESQANSMIEKDRERLLRYLGKNKLERP</sequence>
<reference evidence="2 3" key="2">
    <citation type="journal article" date="2013" name="Genome Announc.">
        <title>Genome Sequence of Growth-Improving Paenibacillus mucilaginosus Strain KNP414.</title>
        <authorList>
            <person name="Lu J.J."/>
            <person name="Wang J.F."/>
            <person name="Hu X.F."/>
        </authorList>
    </citation>
    <scope>NUCLEOTIDE SEQUENCE [LARGE SCALE GENOMIC DNA]</scope>
    <source>
        <strain evidence="2 3">KNP414</strain>
    </source>
</reference>